<keyword evidence="9" id="KW-1185">Reference proteome</keyword>
<name>S7TUS7_DESML</name>
<dbReference type="InterPro" id="IPR017441">
    <property type="entry name" value="Protein_kinase_ATP_BS"/>
</dbReference>
<feature type="domain" description="Protein kinase" evidence="6">
    <location>
        <begin position="229"/>
        <end position="485"/>
    </location>
</feature>
<dbReference type="InterPro" id="IPR018490">
    <property type="entry name" value="cNMP-bd_dom_sf"/>
</dbReference>
<evidence type="ECO:0000313" key="8">
    <source>
        <dbReference type="EMBL" id="EPR40751.1"/>
    </source>
</evidence>
<dbReference type="GO" id="GO:0004674">
    <property type="term" value="F:protein serine/threonine kinase activity"/>
    <property type="evidence" value="ECO:0007669"/>
    <property type="project" value="TreeGrafter"/>
</dbReference>
<organism evidence="8 9">
    <name type="scientific">Desulfococcus multivorans DSM 2059</name>
    <dbReference type="NCBI Taxonomy" id="1121405"/>
    <lineage>
        <taxon>Bacteria</taxon>
        <taxon>Pseudomonadati</taxon>
        <taxon>Thermodesulfobacteriota</taxon>
        <taxon>Desulfobacteria</taxon>
        <taxon>Desulfobacterales</taxon>
        <taxon>Desulfococcaceae</taxon>
        <taxon>Desulfococcus</taxon>
    </lineage>
</organism>
<evidence type="ECO:0000256" key="2">
    <source>
        <dbReference type="ARBA" id="ARBA00022741"/>
    </source>
</evidence>
<evidence type="ECO:0000256" key="3">
    <source>
        <dbReference type="ARBA" id="ARBA00022777"/>
    </source>
</evidence>
<dbReference type="GO" id="GO:0005524">
    <property type="term" value="F:ATP binding"/>
    <property type="evidence" value="ECO:0007669"/>
    <property type="project" value="UniProtKB-UniRule"/>
</dbReference>
<dbReference type="EMBL" id="ATHJ01000081">
    <property type="protein sequence ID" value="EPR40751.1"/>
    <property type="molecule type" value="Genomic_DNA"/>
</dbReference>
<reference evidence="8 9" key="1">
    <citation type="journal article" date="2013" name="Genome Announc.">
        <title>Draft genome sequences for three mercury-methylating, sulfate-reducing bacteria.</title>
        <authorList>
            <person name="Brown S.D."/>
            <person name="Hurt R.A.Jr."/>
            <person name="Gilmour C.C."/>
            <person name="Elias D.A."/>
        </authorList>
    </citation>
    <scope>NUCLEOTIDE SEQUENCE [LARGE SCALE GENOMIC DNA]</scope>
    <source>
        <strain evidence="8 9">DSM 2059</strain>
    </source>
</reference>
<sequence>MGLKKLNCWEVMQCGKEPGGRNADTLGVCKAATDVSFDGINGGKCAGRFCWAVAGTLCGENRQGSFAEKRDSCLNCRFYQRVLAEESVANLRNKFLRFILPGGQRPLIPEMTFRHIPKGERFITQGDVGDQAFVIQRGSCIVVVEKTGELHPIDHRGEGDIVGMMSLLTGERRHAHVEAETDMDVRVIDQKNFDAISSHDPDMMMFLTELVADRFDSRRPTADRTIGKYIAADIIGRGGYGIVYKGKHAALNMPVVIKMMRHHLAMDEAFSAIFHNEAQIIAGLKHENIVRVYDIEERYRTLFIIMEYLEGESLKHFLERHRALPPAIATNFLMQICSGLDYAHQKGIIHRDINTSNVIIQPNDRIKILDFGLACPIGTEDFSSAGTLLYMAPEQIESHALDQRTDIYALGITAYEMVTGIRPFPEDDLRELKNMRLNREIPDPAERVPDLPGPLREFIIKACRRDPEQRYRTAAEAIAALSPSAEAAVRNRPAVRPENADSIRLTMNYHPRNRSDLNDLLKEFQEKARGLGIQLKVERRE</sequence>
<evidence type="ECO:0000256" key="1">
    <source>
        <dbReference type="ARBA" id="ARBA00022679"/>
    </source>
</evidence>
<dbReference type="InterPro" id="IPR000719">
    <property type="entry name" value="Prot_kinase_dom"/>
</dbReference>
<dbReference type="CDD" id="cd00038">
    <property type="entry name" value="CAP_ED"/>
    <property type="match status" value="1"/>
</dbReference>
<dbReference type="Pfam" id="PF00069">
    <property type="entry name" value="Pkinase"/>
    <property type="match status" value="1"/>
</dbReference>
<keyword evidence="1" id="KW-0808">Transferase</keyword>
<dbReference type="eggNOG" id="COG0515">
    <property type="taxonomic scope" value="Bacteria"/>
</dbReference>
<evidence type="ECO:0000256" key="5">
    <source>
        <dbReference type="PROSITE-ProRule" id="PRU10141"/>
    </source>
</evidence>
<dbReference type="SUPFAM" id="SSF56112">
    <property type="entry name" value="Protein kinase-like (PK-like)"/>
    <property type="match status" value="1"/>
</dbReference>
<dbReference type="PROSITE" id="PS50011">
    <property type="entry name" value="PROTEIN_KINASE_DOM"/>
    <property type="match status" value="1"/>
</dbReference>
<gene>
    <name evidence="8" type="ORF">dsmv_2347</name>
</gene>
<keyword evidence="4 5" id="KW-0067">ATP-binding</keyword>
<dbReference type="Proteomes" id="UP000014977">
    <property type="component" value="Unassembled WGS sequence"/>
</dbReference>
<keyword evidence="2 5" id="KW-0547">Nucleotide-binding</keyword>
<dbReference type="InterPro" id="IPR014710">
    <property type="entry name" value="RmlC-like_jellyroll"/>
</dbReference>
<dbReference type="Gene3D" id="2.60.120.10">
    <property type="entry name" value="Jelly Rolls"/>
    <property type="match status" value="1"/>
</dbReference>
<dbReference type="InterPro" id="IPR011009">
    <property type="entry name" value="Kinase-like_dom_sf"/>
</dbReference>
<dbReference type="SMART" id="SM00100">
    <property type="entry name" value="cNMP"/>
    <property type="match status" value="1"/>
</dbReference>
<dbReference type="eggNOG" id="COG0664">
    <property type="taxonomic scope" value="Bacteria"/>
</dbReference>
<evidence type="ECO:0000313" key="9">
    <source>
        <dbReference type="Proteomes" id="UP000014977"/>
    </source>
</evidence>
<accession>S7TUS7</accession>
<dbReference type="Gene3D" id="1.10.510.10">
    <property type="entry name" value="Transferase(Phosphotransferase) domain 1"/>
    <property type="match status" value="1"/>
</dbReference>
<comment type="caution">
    <text evidence="8">The sequence shown here is derived from an EMBL/GenBank/DDBJ whole genome shotgun (WGS) entry which is preliminary data.</text>
</comment>
<evidence type="ECO:0000259" key="6">
    <source>
        <dbReference type="PROSITE" id="PS50011"/>
    </source>
</evidence>
<evidence type="ECO:0000259" key="7">
    <source>
        <dbReference type="PROSITE" id="PS50042"/>
    </source>
</evidence>
<dbReference type="InterPro" id="IPR054687">
    <property type="entry name" value="Two-CW_dom"/>
</dbReference>
<dbReference type="NCBIfam" id="NF045718">
    <property type="entry name" value="two_CW_domain"/>
    <property type="match status" value="1"/>
</dbReference>
<evidence type="ECO:0000256" key="4">
    <source>
        <dbReference type="ARBA" id="ARBA00022840"/>
    </source>
</evidence>
<dbReference type="STRING" id="897.B2D07_01380"/>
<feature type="binding site" evidence="5">
    <location>
        <position position="258"/>
    </location>
    <ligand>
        <name>ATP</name>
        <dbReference type="ChEBI" id="CHEBI:30616"/>
    </ligand>
</feature>
<dbReference type="PANTHER" id="PTHR43289:SF6">
    <property type="entry name" value="SERINE_THREONINE-PROTEIN KINASE NEKL-3"/>
    <property type="match status" value="1"/>
</dbReference>
<dbReference type="InterPro" id="IPR000595">
    <property type="entry name" value="cNMP-bd_dom"/>
</dbReference>
<dbReference type="PANTHER" id="PTHR43289">
    <property type="entry name" value="MITOGEN-ACTIVATED PROTEIN KINASE KINASE KINASE 20-RELATED"/>
    <property type="match status" value="1"/>
</dbReference>
<dbReference type="Gene3D" id="3.30.200.20">
    <property type="entry name" value="Phosphorylase Kinase, domain 1"/>
    <property type="match status" value="1"/>
</dbReference>
<dbReference type="CDD" id="cd14014">
    <property type="entry name" value="STKc_PknB_like"/>
    <property type="match status" value="1"/>
</dbReference>
<dbReference type="SUPFAM" id="SSF51206">
    <property type="entry name" value="cAMP-binding domain-like"/>
    <property type="match status" value="1"/>
</dbReference>
<feature type="domain" description="Cyclic nucleotide-binding" evidence="7">
    <location>
        <begin position="95"/>
        <end position="214"/>
    </location>
</feature>
<keyword evidence="3" id="KW-0418">Kinase</keyword>
<dbReference type="Pfam" id="PF00027">
    <property type="entry name" value="cNMP_binding"/>
    <property type="match status" value="1"/>
</dbReference>
<dbReference type="AlphaFoldDB" id="S7TUS7"/>
<dbReference type="PROSITE" id="PS00107">
    <property type="entry name" value="PROTEIN_KINASE_ATP"/>
    <property type="match status" value="1"/>
</dbReference>
<protein>
    <submittedName>
        <fullName evidence="8">Cyclic nucleotide-binding protein</fullName>
    </submittedName>
</protein>
<dbReference type="PROSITE" id="PS50042">
    <property type="entry name" value="CNMP_BINDING_3"/>
    <property type="match status" value="1"/>
</dbReference>
<proteinExistence type="predicted"/>